<dbReference type="RefSeq" id="WP_377862294.1">
    <property type="nucleotide sequence ID" value="NZ_JBHLZU010000033.1"/>
</dbReference>
<dbReference type="Pfam" id="PF14765">
    <property type="entry name" value="PS-DH"/>
    <property type="match status" value="1"/>
</dbReference>
<dbReference type="InterPro" id="IPR014031">
    <property type="entry name" value="Ketoacyl_synth_C"/>
</dbReference>
<evidence type="ECO:0000259" key="9">
    <source>
        <dbReference type="PROSITE" id="PS52019"/>
    </source>
</evidence>
<evidence type="ECO:0000313" key="11">
    <source>
        <dbReference type="Proteomes" id="UP001589693"/>
    </source>
</evidence>
<dbReference type="Pfam" id="PF00698">
    <property type="entry name" value="Acyl_transf_1"/>
    <property type="match status" value="3"/>
</dbReference>
<feature type="domain" description="Ketosynthase family 3 (KS3)" evidence="8">
    <location>
        <begin position="1013"/>
        <end position="1437"/>
    </location>
</feature>
<evidence type="ECO:0000256" key="1">
    <source>
        <dbReference type="ARBA" id="ARBA00022450"/>
    </source>
</evidence>
<keyword evidence="2" id="KW-0597">Phosphoprotein</keyword>
<feature type="domain" description="Carrier" evidence="7">
    <location>
        <begin position="4225"/>
        <end position="4300"/>
    </location>
</feature>
<dbReference type="Pfam" id="PF22953">
    <property type="entry name" value="SpnB_Rossmann"/>
    <property type="match status" value="1"/>
</dbReference>
<evidence type="ECO:0000256" key="6">
    <source>
        <dbReference type="SAM" id="MobiDB-lite"/>
    </source>
</evidence>
<dbReference type="InterPro" id="IPR016039">
    <property type="entry name" value="Thiolase-like"/>
</dbReference>
<dbReference type="InterPro" id="IPR049551">
    <property type="entry name" value="PKS_DH_C"/>
</dbReference>
<dbReference type="Gene3D" id="3.40.366.10">
    <property type="entry name" value="Malonyl-Coenzyme A Acyl Carrier Protein, domain 2"/>
    <property type="match status" value="3"/>
</dbReference>
<dbReference type="Proteomes" id="UP001589693">
    <property type="component" value="Unassembled WGS sequence"/>
</dbReference>
<dbReference type="Pfam" id="PF00550">
    <property type="entry name" value="PP-binding"/>
    <property type="match status" value="3"/>
</dbReference>
<dbReference type="InterPro" id="IPR049900">
    <property type="entry name" value="PKS_mFAS_DH"/>
</dbReference>
<dbReference type="SUPFAM" id="SSF53901">
    <property type="entry name" value="Thiolase-like"/>
    <property type="match status" value="3"/>
</dbReference>
<dbReference type="Gene3D" id="3.40.47.10">
    <property type="match status" value="3"/>
</dbReference>
<dbReference type="CDD" id="cd08952">
    <property type="entry name" value="KR_1_SDR_x"/>
    <property type="match status" value="1"/>
</dbReference>
<dbReference type="InterPro" id="IPR057326">
    <property type="entry name" value="KR_dom"/>
</dbReference>
<dbReference type="SMART" id="SM01294">
    <property type="entry name" value="PKS_PP_betabranch"/>
    <property type="match status" value="3"/>
</dbReference>
<dbReference type="PROSITE" id="PS00606">
    <property type="entry name" value="KS3_1"/>
    <property type="match status" value="2"/>
</dbReference>
<dbReference type="InterPro" id="IPR041618">
    <property type="entry name" value="PKS_DE"/>
</dbReference>
<dbReference type="InterPro" id="IPR055123">
    <property type="entry name" value="SpnB-like_Rossmann"/>
</dbReference>
<sequence>MVAEGAKDQTRTGKGFEGIAIVGIACRLPQAGDPSAFWGLLRAGADAITETPAGRWGLGEDATGPGTGAPRRSGTLADVDRFDPAFFGISPREAAAMDPQQRLALELSWEALEDAGVPADALAGRRAGVFVGAIGDDYATLLHRAGAGAIGQHTLTGLNRGLIANRVSYLLGLRGPSMVVDSGQSSSLVAVHLACESIRNGEADIAIAGGVNLNLAPESTLGAAAFGALSPDGRCYTFDARANGYVRGEGGGVVVLKPLSAALADGDPIYCVVAGGAVNNDGGGDTLTTPDRAGQEELLRAAYRRAGVDPSAVQYVELHGTGTRVGDPVEAGALGAVLGAARSADAPLLVGSAKTNVGHLEGAAGVTGLIKAALAVRNRELPPSLNFETPNPDIDLDGLNLRVQTELSEWPREDIVAGVSSFGMGGTNCHIVLTEAPQREAAETGAAPSVQPWLLSAKSQQALRAQATRLLSYVDENSDLSALDVANSLATTRAALTHRIGVVGRDRDELLRGLRAYADGMPGAGLVEGRAGEGKTAFLFTGQGAQRLGMGRELHANFPVFATAFDEIAAEFDKLLVKPLASVIADGAELDQTAYTQPALFAVEVALFRLVESWGVRPDYLAGHSIGEIAAAHVAGVLSLPDAVKLVAARGRLMQALPTGGAMVSIQASEADVLPLLEGREEHVSVAALNGPQSTVIAGDEDSVLRVAAEFGERGVKTRRLTVSHAFHSPLMEPMLAEFHEVAASITYSAPSIPVVSAGEVEEFTAEYWVQHVRDTVRFLDSVHHLEANGVTRYLELGPHGVLTAAAKESLRDTDGITLVPLLRKDRAEDEAALSALVSLHVNGVAIDWKSFFANTGARRVELPKYAFQRQRCWLDAAVVATGDVPTGDETAVLAEEPKIEDRPVLWQKVADVLDEAEQQRISLDMLRALIGAVLGYANPEAIDPDLPFKDLGFDSLTAVELRDRLSAATGLKLPSSLLFNYPTPTLLARHTLAAILGHSENHEAADVVVAHSEPIAIVSMGCRFPGDVNSPEQLWEVLAGGRDLVGEFPAERGWDIDSIYDPDADKLGKSYVREGGFLRQAHEFDPTFFGISAREAMAMDPQQRVLMETAWESLERAGLTPQSLRGSRAGVFIGAMPQDYGPRMYEAGEGVEGYLLTGTTTSVASGRIAYTLGLEGPAVTVDTACSSSLVAVHMAVQSLRNGECTLALAGGVTVMPNPGIFIELTRQRALSPTGRCRAFSADADGTGWAEGAGMLVLEKLSDAQRNGHQVLAVIRGTATNQDGASNGLTAPNGLAQEKVIRQALANAGLTAGDIDAVEAHGTGTKLGDPIEANALINTYGRDREGPVWLGSLKSNTGHTQAAAGVGGIIKMVMAMRHNTLPKTLHVTEPTPHVDWESGSVRLLTEAQPWPEGERTRRAAISSFGISGTNAHAIIEQAPPAPPAPEPDSYLEPGGPVPFVLSGKSEAALKAQAAQLRSFVDGNPDLDLIDLGRSLATTRSSFEQRAAVVVDDRKGLLQSLDALASGEPSASVVRAGGADGRKVVFVFPGQGSQWLDMALDLWEHYPSFRNQVLACDEALRPYIDWSLVDVLLKKDGAPSLERIDVIQPVLFAMMTGLAQLWRAHGVQPAAVVGHSQGEVAAAFIAGALSLDEACRIIARRSQAWSRLSGKGGMLSILLPVEEIRPHLEQWGEVLGVAAVNSHSSATISGDVEALDALAAELTELGVKCRRVPGVDTAGHSPQVDGLREQLYTELAGIEPLTSKSVPFYSTVTGDLLASEALDTDYWYRNMREPVEFERATRALLAAGHTAFIEVSPHPMLAMAMQETIEATGTDAVTVGTLRREEGDRTRLMLSLGDAYARGVNVLWPEAFGVGATVDLPTYPFQRQRYWLEGTQAAGDLGAAGLSGTAHPLLGTGTALPASNGFLFTGRLSLREEPWLADHQVAGVVVAPPSLLVELAVAAGDLLGCDEVEELTLDHPLVVQPSCARMVQVVLGGPDDSGRRRISIYSRPDTEVEVDDQQWTQHATGVVAVGAEQPDFDMTSWPPSDAKPVDVTGVYTDLTSRGLGCGPALQGLRTVWRRGEEVFAEVAIDAEHHADAAEFVLHPALLGAALHAAGVNMPADPGEPMLAVGWQGVVVHATAATALRVRLVPTGEYTYSMTVANPTGLPVVTARSVRFAALDIDLLRTAGSPADDALFRTAWQPVPLPSEPAGGRWSRIGADCFGLDAVLGTGGDLSTLDDLVAAVDAGADVPDVVVVQFGPDPLDDGDLATSVRTVNYRALELMQSWLADERFENSGLLLVTKGAMATEPGADVTDLAGGSLWGLVRSAQSENPGRIVIVDLDGTTSTSESRQALRRVMAVHEPQVALRGGKLLVPRLARVEAKPAKLGLDPEGTVLITGATGVLAGLLASHLVTEHGVKHLLMASRRGLVAEGAVELALELAELGATVRFAACDTSDRDAVEVLLDSIYPEHPLTGVVHTAGVLDDGILSALTPQRVDTVLRPKVDAALNLHELTKDLDLPLFALYSSMVASFGNPGQANYAAANSFLDSLATHRRANGLSGVSLGWGFWAQRSGMSDHLTDADVQRMARSGVVPLASEEGLALFDAAAGAEDAALLPVRLDTATLRNRISDPAMSPLMRGLVKVPQRRNAATAISKPAAGGSALADRLAGLSPADQDRALLDLVRTQAAAVIAHPDPDALEPKRAFKEVGFDSLTAVELRNRLSEASGLKLPTTLLFDYPTPAVLAEFLRSQALGERKAAAAPATVTRVVQDDDPIAIVSMSCRLPGGVRSPEQLWEMLTQGRDAMGLLPTDRGWDADLYDPNPDSHGKTYSRLGGFLYDAGEFDPAFFGISPREALAMDPQQRVLLETAWEALERGGVAPSSVSGEQVGVYVGTNGQDYAGHLTKMPADLEGYLLTGKAASVVSGRISYILGTEGPSITLDTACSSSLVAIHLACQALRQGECDLALAGGVTVMSMPSLFVEFSRQRGLARDGHVKAFSDAADGTSWSEGAGMLLLERLSDARARGHRVLAVVKGSAVNQDGASNGLAAPNGPSQQRVIRQALANAGVAPSEVDLIEAHGTGTVLGDPIEAQALLATYGQDRDVPVRLGALKSNIGHTQAASGVAGVIKLVLAMRHGIMPKTLNAEVPSTHVDWSAGDVSLLTEPVEWPERNGTRLAGISAFGISGTNAHAIIEQAPADDAAEVVAGRELPMLPWTLSARSEKALREQASLLHQRVSSGEESMLDLAYSLATTRTAFEHRATVIGSERDELLTALAALAEGEPTPNTAVGVVNEGKTAFLFTGQGAQRAGMGRTLYDAFPAYAKAFDEVAAELDKHIDKPIADVIADGEELGQTGYTQPALFAVEVALFRLVSEWGIEADYLAGHSIGEIAAAHVAGVLSLEDAAKLVTARGRLMQALPAGGAMVSIQASESEILPLLAGREDQVGVAALNGPLSTVIAGTEAVALEIAGLFAAEGVKTKQLNVSHAFHSPLMEPMIAEFREVVASLTYSEPNIPIVSTVTGDIAKPADPEYWVTHVRNEVRFLDAVRFLEKRGVTRYLELGPEAVLTPAARDCLANDNDKVVTASTMRRNRSEARTLITGVAELYGRGAELDWTAFFADTGAHWIDLPTYAFQHERFWYQPPKEEVSLAAGSTDAEFWEIVENGDADALRASLDIDGDRPLSELLPALSTWRRRNQDRSTVDSWRYRAVWRPQPEEHEPALPGAWVVLTPEPGIAGNAVSAAVKTLETFGARVTTVELGAADSDRDLAAAKLKEATAVEPISGVLSLLGMDERPHPAHPSLSVGLAVTIGVVQAMHDMDARARLWLATSGAVATGEADEPINPQQATLWGLGRVLGLEQPHRLGALIDLPEDLDERTLYRFASVLSAPTDDDQLAIRPSGVFAQRLTHADTPRHSRANGPVGSPESVHKPANGEWSARGTVLVTGGTGGLGGHVARWMAGNGAEHLVLTSRRGAEAPGAAELVAELEELGARVTVAACDAADKEQLAALVAEVEEDGPIRTVVHTAGVVRFAPLAETGLDEVAEVAEGKVIGAVNLDELFAERDLDAFILFSSVAALWGSGGQGGYAAANAYLDGLAERRRARGQAATSIAWGPWADDGMIRGEGVEEHLARRGLVPMAPELAVTSLKVALDNDDVCLAVADMNWERFVPGFTAGSARPVLDELPEVRAMQAEAARPEPAPDAFDFAKHLAGLPRSEQARELLDMVRAQAAAVLGHSSADAVAADRAFKELGFDSLMAVELRDRLHKAVGLRLSAMMIFDYPDPQSLSEFVRGELLPEQPEATPSVFAELDRIESALPGIEADEKLRAELAARFADLASRLGGGQSTVDDRLSEDASADDVFRFIDELGS</sequence>
<dbReference type="Gene3D" id="3.30.70.3290">
    <property type="match status" value="3"/>
</dbReference>
<dbReference type="InterPro" id="IPR036736">
    <property type="entry name" value="ACP-like_sf"/>
</dbReference>
<dbReference type="InterPro" id="IPR006162">
    <property type="entry name" value="Ppantetheine_attach_site"/>
</dbReference>
<reference evidence="10 11" key="1">
    <citation type="submission" date="2024-09" db="EMBL/GenBank/DDBJ databases">
        <authorList>
            <person name="Sun Q."/>
            <person name="Mori K."/>
        </authorList>
    </citation>
    <scope>NUCLEOTIDE SEQUENCE [LARGE SCALE GENOMIC DNA]</scope>
    <source>
        <strain evidence="10 11">TBRC 7907</strain>
    </source>
</reference>
<dbReference type="InterPro" id="IPR014030">
    <property type="entry name" value="Ketoacyl_synth_N"/>
</dbReference>
<dbReference type="PROSITE" id="PS00012">
    <property type="entry name" value="PHOSPHOPANTETHEINE"/>
    <property type="match status" value="3"/>
</dbReference>
<feature type="region of interest" description="Disordered" evidence="6">
    <location>
        <begin position="52"/>
        <end position="74"/>
    </location>
</feature>
<accession>A0ABV6A874</accession>
<dbReference type="CDD" id="cd00833">
    <property type="entry name" value="PKS"/>
    <property type="match status" value="3"/>
</dbReference>
<feature type="domain" description="Carrier" evidence="7">
    <location>
        <begin position="921"/>
        <end position="996"/>
    </location>
</feature>
<proteinExistence type="predicted"/>
<dbReference type="SMART" id="SM00825">
    <property type="entry name" value="PKS_KS"/>
    <property type="match status" value="3"/>
</dbReference>
<feature type="domain" description="Ketosynthase family 3 (KS3)" evidence="8">
    <location>
        <begin position="2776"/>
        <end position="3199"/>
    </location>
</feature>
<comment type="caution">
    <text evidence="5">Lacks conserved residue(s) required for the propagation of feature annotation.</text>
</comment>
<dbReference type="SMART" id="SM00822">
    <property type="entry name" value="PKS_KR"/>
    <property type="match status" value="2"/>
</dbReference>
<dbReference type="InterPro" id="IPR014043">
    <property type="entry name" value="Acyl_transferase_dom"/>
</dbReference>
<dbReference type="InterPro" id="IPR042104">
    <property type="entry name" value="PKS_dehydratase_sf"/>
</dbReference>
<dbReference type="InterPro" id="IPR020841">
    <property type="entry name" value="PKS_Beta-ketoAc_synthase_dom"/>
</dbReference>
<evidence type="ECO:0000259" key="8">
    <source>
        <dbReference type="PROSITE" id="PS52004"/>
    </source>
</evidence>
<keyword evidence="1" id="KW-0596">Phosphopantetheine</keyword>
<dbReference type="Gene3D" id="1.10.1200.10">
    <property type="entry name" value="ACP-like"/>
    <property type="match status" value="3"/>
</dbReference>
<dbReference type="InterPro" id="IPR016036">
    <property type="entry name" value="Malonyl_transacylase_ACP-bd"/>
</dbReference>
<dbReference type="InterPro" id="IPR049552">
    <property type="entry name" value="PKS_DH_N"/>
</dbReference>
<evidence type="ECO:0000259" key="7">
    <source>
        <dbReference type="PROSITE" id="PS50075"/>
    </source>
</evidence>
<dbReference type="InterPro" id="IPR032821">
    <property type="entry name" value="PKS_assoc"/>
</dbReference>
<evidence type="ECO:0000256" key="5">
    <source>
        <dbReference type="PROSITE-ProRule" id="PRU01363"/>
    </source>
</evidence>
<dbReference type="PROSITE" id="PS50075">
    <property type="entry name" value="CARRIER"/>
    <property type="match status" value="3"/>
</dbReference>
<dbReference type="SMART" id="SM00827">
    <property type="entry name" value="PKS_AT"/>
    <property type="match status" value="3"/>
</dbReference>
<dbReference type="InterPro" id="IPR050091">
    <property type="entry name" value="PKS_NRPS_Biosynth_Enz"/>
</dbReference>
<evidence type="ECO:0000313" key="10">
    <source>
        <dbReference type="EMBL" id="MFB9909385.1"/>
    </source>
</evidence>
<dbReference type="SMART" id="SM00823">
    <property type="entry name" value="PKS_PP"/>
    <property type="match status" value="3"/>
</dbReference>
<dbReference type="InterPro" id="IPR016035">
    <property type="entry name" value="Acyl_Trfase/lysoPLipase"/>
</dbReference>
<gene>
    <name evidence="10" type="ORF">ACFFQA_36085</name>
</gene>
<feature type="domain" description="PKS/mFAS DH" evidence="9">
    <location>
        <begin position="1910"/>
        <end position="2187"/>
    </location>
</feature>
<dbReference type="SMART" id="SM00826">
    <property type="entry name" value="PKS_DH"/>
    <property type="match status" value="1"/>
</dbReference>
<feature type="region of interest" description="Disordered" evidence="6">
    <location>
        <begin position="3914"/>
        <end position="3937"/>
    </location>
</feature>
<keyword evidence="11" id="KW-1185">Reference proteome</keyword>
<dbReference type="SUPFAM" id="SSF55048">
    <property type="entry name" value="Probable ACP-binding domain of malonyl-CoA ACP transacylase"/>
    <property type="match status" value="3"/>
</dbReference>
<feature type="domain" description="Carrier" evidence="7">
    <location>
        <begin position="2681"/>
        <end position="2756"/>
    </location>
</feature>
<dbReference type="InterPro" id="IPR001227">
    <property type="entry name" value="Ac_transferase_dom_sf"/>
</dbReference>
<keyword evidence="3" id="KW-0808">Transferase</keyword>
<evidence type="ECO:0000256" key="4">
    <source>
        <dbReference type="ARBA" id="ARBA00023315"/>
    </source>
</evidence>
<dbReference type="Gene3D" id="3.40.50.720">
    <property type="entry name" value="NAD(P)-binding Rossmann-like Domain"/>
    <property type="match status" value="2"/>
</dbReference>
<feature type="domain" description="Ketosynthase family 3 (KS3)" evidence="8">
    <location>
        <begin position="16"/>
        <end position="435"/>
    </location>
</feature>
<evidence type="ECO:0000256" key="3">
    <source>
        <dbReference type="ARBA" id="ARBA00022679"/>
    </source>
</evidence>
<dbReference type="Pfam" id="PF16197">
    <property type="entry name" value="KAsynt_C_assoc"/>
    <property type="match status" value="3"/>
</dbReference>
<name>A0ABV6A874_9PSEU</name>
<dbReference type="CDD" id="cd08956">
    <property type="entry name" value="KR_3_FAS_SDR_x"/>
    <property type="match status" value="1"/>
</dbReference>
<dbReference type="EMBL" id="JBHLZU010000033">
    <property type="protein sequence ID" value="MFB9909385.1"/>
    <property type="molecule type" value="Genomic_DNA"/>
</dbReference>
<keyword evidence="4" id="KW-0012">Acyltransferase</keyword>
<dbReference type="InterPro" id="IPR036291">
    <property type="entry name" value="NAD(P)-bd_dom_sf"/>
</dbReference>
<dbReference type="SUPFAM" id="SSF52151">
    <property type="entry name" value="FabD/lysophospholipase-like"/>
    <property type="match status" value="3"/>
</dbReference>
<dbReference type="Pfam" id="PF02801">
    <property type="entry name" value="Ketoacyl-synt_C"/>
    <property type="match status" value="3"/>
</dbReference>
<dbReference type="InterPro" id="IPR009081">
    <property type="entry name" value="PP-bd_ACP"/>
</dbReference>
<dbReference type="NCBIfam" id="NF045894">
    <property type="entry name" value="PKS_plus_SDR"/>
    <property type="match status" value="1"/>
</dbReference>
<dbReference type="Gene3D" id="6.10.140.1830">
    <property type="match status" value="1"/>
</dbReference>
<dbReference type="PROSITE" id="PS52004">
    <property type="entry name" value="KS3_2"/>
    <property type="match status" value="3"/>
</dbReference>
<dbReference type="Pfam" id="PF21089">
    <property type="entry name" value="PKS_DH_N"/>
    <property type="match status" value="1"/>
</dbReference>
<dbReference type="SUPFAM" id="SSF47336">
    <property type="entry name" value="ACP-like"/>
    <property type="match status" value="3"/>
</dbReference>
<dbReference type="SUPFAM" id="SSF51735">
    <property type="entry name" value="NAD(P)-binding Rossmann-fold domains"/>
    <property type="match status" value="4"/>
</dbReference>
<dbReference type="Pfam" id="PF18369">
    <property type="entry name" value="PKS_DE"/>
    <property type="match status" value="1"/>
</dbReference>
<feature type="region of interest" description="N-terminal hotdog fold" evidence="5">
    <location>
        <begin position="1910"/>
        <end position="2037"/>
    </location>
</feature>
<dbReference type="PANTHER" id="PTHR43775:SF51">
    <property type="entry name" value="INACTIVE PHENOLPHTHIOCEROL SYNTHESIS POLYKETIDE SYNTHASE TYPE I PKS1-RELATED"/>
    <property type="match status" value="1"/>
</dbReference>
<comment type="caution">
    <text evidence="10">The sequence shown here is derived from an EMBL/GenBank/DDBJ whole genome shotgun (WGS) entry which is preliminary data.</text>
</comment>
<dbReference type="Pfam" id="PF00109">
    <property type="entry name" value="ketoacyl-synt"/>
    <property type="match status" value="3"/>
</dbReference>
<dbReference type="InterPro" id="IPR013968">
    <property type="entry name" value="PKS_KR"/>
</dbReference>
<dbReference type="Pfam" id="PF08659">
    <property type="entry name" value="KR"/>
    <property type="match status" value="2"/>
</dbReference>
<dbReference type="InterPro" id="IPR020807">
    <property type="entry name" value="PKS_DH"/>
</dbReference>
<protein>
    <submittedName>
        <fullName evidence="10">Type I polyketide synthase</fullName>
    </submittedName>
</protein>
<dbReference type="Gene3D" id="3.10.129.110">
    <property type="entry name" value="Polyketide synthase dehydratase"/>
    <property type="match status" value="1"/>
</dbReference>
<dbReference type="InterPro" id="IPR018201">
    <property type="entry name" value="Ketoacyl_synth_AS"/>
</dbReference>
<feature type="region of interest" description="C-terminal hotdog fold" evidence="5">
    <location>
        <begin position="2049"/>
        <end position="2187"/>
    </location>
</feature>
<dbReference type="InterPro" id="IPR020806">
    <property type="entry name" value="PKS_PP-bd"/>
</dbReference>
<dbReference type="PROSITE" id="PS52019">
    <property type="entry name" value="PKS_MFAS_DH"/>
    <property type="match status" value="1"/>
</dbReference>
<evidence type="ECO:0000256" key="2">
    <source>
        <dbReference type="ARBA" id="ARBA00022553"/>
    </source>
</evidence>
<dbReference type="PANTHER" id="PTHR43775">
    <property type="entry name" value="FATTY ACID SYNTHASE"/>
    <property type="match status" value="1"/>
</dbReference>
<organism evidence="10 11">
    <name type="scientific">Allokutzneria oryzae</name>
    <dbReference type="NCBI Taxonomy" id="1378989"/>
    <lineage>
        <taxon>Bacteria</taxon>
        <taxon>Bacillati</taxon>
        <taxon>Actinomycetota</taxon>
        <taxon>Actinomycetes</taxon>
        <taxon>Pseudonocardiales</taxon>
        <taxon>Pseudonocardiaceae</taxon>
        <taxon>Allokutzneria</taxon>
    </lineage>
</organism>